<feature type="non-terminal residue" evidence="1">
    <location>
        <position position="1"/>
    </location>
</feature>
<organism evidence="1 3">
    <name type="scientific">Rotaria sordida</name>
    <dbReference type="NCBI Taxonomy" id="392033"/>
    <lineage>
        <taxon>Eukaryota</taxon>
        <taxon>Metazoa</taxon>
        <taxon>Spiralia</taxon>
        <taxon>Gnathifera</taxon>
        <taxon>Rotifera</taxon>
        <taxon>Eurotatoria</taxon>
        <taxon>Bdelloidea</taxon>
        <taxon>Philodinida</taxon>
        <taxon>Philodinidae</taxon>
        <taxon>Rotaria</taxon>
    </lineage>
</organism>
<dbReference type="Proteomes" id="UP000663836">
    <property type="component" value="Unassembled WGS sequence"/>
</dbReference>
<reference evidence="1" key="1">
    <citation type="submission" date="2021-02" db="EMBL/GenBank/DDBJ databases">
        <authorList>
            <person name="Nowell W R."/>
        </authorList>
    </citation>
    <scope>NUCLEOTIDE SEQUENCE</scope>
</reference>
<accession>A0A815U8R5</accession>
<dbReference type="EMBL" id="CAJNOT010008552">
    <property type="protein sequence ID" value="CAF1519061.1"/>
    <property type="molecule type" value="Genomic_DNA"/>
</dbReference>
<dbReference type="AlphaFoldDB" id="A0A815U8R5"/>
<comment type="caution">
    <text evidence="1">The sequence shown here is derived from an EMBL/GenBank/DDBJ whole genome shotgun (WGS) entry which is preliminary data.</text>
</comment>
<proteinExistence type="predicted"/>
<evidence type="ECO:0000313" key="3">
    <source>
        <dbReference type="Proteomes" id="UP000663864"/>
    </source>
</evidence>
<name>A0A815U8R5_9BILA</name>
<protein>
    <submittedName>
        <fullName evidence="1">Uncharacterized protein</fullName>
    </submittedName>
</protein>
<dbReference type="EMBL" id="CAJOBD010012224">
    <property type="protein sequence ID" value="CAF4177926.1"/>
    <property type="molecule type" value="Genomic_DNA"/>
</dbReference>
<sequence>NVLVDVQRAELKLQRVSTAAVDLFGIITNLIKKLEQRLNNKYFGNKTHLILNHLIQFYEEKGKQLQESFHSFIESFIEYITSYFNHDREFFSRLLAFDCESNDFFKWDYLMDVINLLKIDGLDRDELYNEYCEIRFMYDEMKNKNVKLNEQIKLYISSKNVYNSKSISNNDRIPCDVNNDDTNGTLNNSASTKVNECIRSDQLWSYLLNIKPNAAPNMKLLVAYVFSIPYSNSYVESILSQMNHL</sequence>
<evidence type="ECO:0000313" key="1">
    <source>
        <dbReference type="EMBL" id="CAF1519061.1"/>
    </source>
</evidence>
<dbReference type="Proteomes" id="UP000663864">
    <property type="component" value="Unassembled WGS sequence"/>
</dbReference>
<gene>
    <name evidence="2" type="ORF">JBS370_LOCUS35355</name>
    <name evidence="1" type="ORF">ZHD862_LOCUS38291</name>
</gene>
<evidence type="ECO:0000313" key="2">
    <source>
        <dbReference type="EMBL" id="CAF4177926.1"/>
    </source>
</evidence>